<gene>
    <name evidence="1" type="ORF">GPM918_LOCUS17387</name>
    <name evidence="2" type="ORF">SRO942_LOCUS17388</name>
</gene>
<dbReference type="EMBL" id="CAJOBC010004771">
    <property type="protein sequence ID" value="CAF3840175.1"/>
    <property type="molecule type" value="Genomic_DNA"/>
</dbReference>
<dbReference type="Gene3D" id="2.120.10.80">
    <property type="entry name" value="Kelch-type beta propeller"/>
    <property type="match status" value="1"/>
</dbReference>
<evidence type="ECO:0000313" key="3">
    <source>
        <dbReference type="Proteomes" id="UP000663829"/>
    </source>
</evidence>
<comment type="caution">
    <text evidence="1">The sequence shown here is derived from an EMBL/GenBank/DDBJ whole genome shotgun (WGS) entry which is preliminary data.</text>
</comment>
<dbReference type="Proteomes" id="UP000681722">
    <property type="component" value="Unassembled WGS sequence"/>
</dbReference>
<dbReference type="AlphaFoldDB" id="A0A814M4Y1"/>
<dbReference type="InterPro" id="IPR015915">
    <property type="entry name" value="Kelch-typ_b-propeller"/>
</dbReference>
<dbReference type="SUPFAM" id="SSF117281">
    <property type="entry name" value="Kelch motif"/>
    <property type="match status" value="1"/>
</dbReference>
<dbReference type="Proteomes" id="UP000663829">
    <property type="component" value="Unassembled WGS sequence"/>
</dbReference>
<dbReference type="OrthoDB" id="642895at2759"/>
<sequence length="171" mass="20276">MDIIDFEVLDMYEQEYIRVQELYQKRKPIVDIYETWNKFWTKYVTFDSSYKFDNIPDRLEWSKLDCVDQKSIVRVGHSACFVLNAILTSASDDHYEGDCIYILGGVNPSQYFPDIHSLTLSSLKWTKIIDNEETLCKYERSTVYNQSKNSIIYFDGANTEKKYYKIFAWGL</sequence>
<keyword evidence="3" id="KW-1185">Reference proteome</keyword>
<name>A0A814M4Y1_9BILA</name>
<organism evidence="1 3">
    <name type="scientific">Didymodactylos carnosus</name>
    <dbReference type="NCBI Taxonomy" id="1234261"/>
    <lineage>
        <taxon>Eukaryota</taxon>
        <taxon>Metazoa</taxon>
        <taxon>Spiralia</taxon>
        <taxon>Gnathifera</taxon>
        <taxon>Rotifera</taxon>
        <taxon>Eurotatoria</taxon>
        <taxon>Bdelloidea</taxon>
        <taxon>Philodinida</taxon>
        <taxon>Philodinidae</taxon>
        <taxon>Didymodactylos</taxon>
    </lineage>
</organism>
<evidence type="ECO:0000313" key="1">
    <source>
        <dbReference type="EMBL" id="CAF1073263.1"/>
    </source>
</evidence>
<reference evidence="1" key="1">
    <citation type="submission" date="2021-02" db="EMBL/GenBank/DDBJ databases">
        <authorList>
            <person name="Nowell W R."/>
        </authorList>
    </citation>
    <scope>NUCLEOTIDE SEQUENCE</scope>
</reference>
<protein>
    <submittedName>
        <fullName evidence="1">Uncharacterized protein</fullName>
    </submittedName>
</protein>
<accession>A0A814M4Y1</accession>
<dbReference type="EMBL" id="CAJNOQ010004770">
    <property type="protein sequence ID" value="CAF1073263.1"/>
    <property type="molecule type" value="Genomic_DNA"/>
</dbReference>
<proteinExistence type="predicted"/>
<evidence type="ECO:0000313" key="2">
    <source>
        <dbReference type="EMBL" id="CAF3840175.1"/>
    </source>
</evidence>